<dbReference type="PANTHER" id="PTHR46300">
    <property type="entry name" value="P450, PUTATIVE (EUROFUNG)-RELATED-RELATED"/>
    <property type="match status" value="1"/>
</dbReference>
<comment type="similarity">
    <text evidence="5">Belongs to the cytochrome P450 family.</text>
</comment>
<organism evidence="6 7">
    <name type="scientific">Apophysomyces ossiformis</name>
    <dbReference type="NCBI Taxonomy" id="679940"/>
    <lineage>
        <taxon>Eukaryota</taxon>
        <taxon>Fungi</taxon>
        <taxon>Fungi incertae sedis</taxon>
        <taxon>Mucoromycota</taxon>
        <taxon>Mucoromycotina</taxon>
        <taxon>Mucoromycetes</taxon>
        <taxon>Mucorales</taxon>
        <taxon>Mucorineae</taxon>
        <taxon>Mucoraceae</taxon>
        <taxon>Apophysomyces</taxon>
    </lineage>
</organism>
<dbReference type="GO" id="GO:0016705">
    <property type="term" value="F:oxidoreductase activity, acting on paired donors, with incorporation or reduction of molecular oxygen"/>
    <property type="evidence" value="ECO:0007669"/>
    <property type="project" value="InterPro"/>
</dbReference>
<keyword evidence="7" id="KW-1185">Reference proteome</keyword>
<reference evidence="6" key="1">
    <citation type="submission" date="2020-01" db="EMBL/GenBank/DDBJ databases">
        <title>Genome Sequencing of Three Apophysomyces-Like Fungal Strains Confirms a Novel Fungal Genus in the Mucoromycota with divergent Burkholderia-like Endosymbiotic Bacteria.</title>
        <authorList>
            <person name="Stajich J.E."/>
            <person name="Macias A.M."/>
            <person name="Carter-House D."/>
            <person name="Lovett B."/>
            <person name="Kasson L.R."/>
            <person name="Berry K."/>
            <person name="Grigoriev I."/>
            <person name="Chang Y."/>
            <person name="Spatafora J."/>
            <person name="Kasson M.T."/>
        </authorList>
    </citation>
    <scope>NUCLEOTIDE SEQUENCE</scope>
    <source>
        <strain evidence="6">NRRL A-21654</strain>
    </source>
</reference>
<feature type="binding site" description="axial binding residue" evidence="4">
    <location>
        <position position="371"/>
    </location>
    <ligand>
        <name>heme</name>
        <dbReference type="ChEBI" id="CHEBI:30413"/>
    </ligand>
    <ligandPart>
        <name>Fe</name>
        <dbReference type="ChEBI" id="CHEBI:18248"/>
    </ligandPart>
</feature>
<evidence type="ECO:0000313" key="7">
    <source>
        <dbReference type="Proteomes" id="UP000605846"/>
    </source>
</evidence>
<dbReference type="OrthoDB" id="3934656at2759"/>
<accession>A0A8H7EPQ7</accession>
<keyword evidence="4 5" id="KW-0349">Heme</keyword>
<dbReference type="InterPro" id="IPR002401">
    <property type="entry name" value="Cyt_P450_E_grp-I"/>
</dbReference>
<keyword evidence="3 4" id="KW-0408">Iron</keyword>
<dbReference type="InterPro" id="IPR017972">
    <property type="entry name" value="Cyt_P450_CS"/>
</dbReference>
<keyword evidence="1 4" id="KW-0479">Metal-binding</keyword>
<dbReference type="PRINTS" id="PR00463">
    <property type="entry name" value="EP450I"/>
</dbReference>
<evidence type="ECO:0000256" key="2">
    <source>
        <dbReference type="ARBA" id="ARBA00023002"/>
    </source>
</evidence>
<keyword evidence="2 5" id="KW-0560">Oxidoreductase</keyword>
<dbReference type="Gene3D" id="1.10.630.10">
    <property type="entry name" value="Cytochrome P450"/>
    <property type="match status" value="1"/>
</dbReference>
<dbReference type="Proteomes" id="UP000605846">
    <property type="component" value="Unassembled WGS sequence"/>
</dbReference>
<protein>
    <recommendedName>
        <fullName evidence="8">Cytochrome P450</fullName>
    </recommendedName>
</protein>
<dbReference type="InterPro" id="IPR001128">
    <property type="entry name" value="Cyt_P450"/>
</dbReference>
<proteinExistence type="inferred from homology"/>
<keyword evidence="5" id="KW-0503">Monooxygenase</keyword>
<evidence type="ECO:0008006" key="8">
    <source>
        <dbReference type="Google" id="ProtNLM"/>
    </source>
</evidence>
<gene>
    <name evidence="6" type="ORF">EC973_007505</name>
</gene>
<dbReference type="InterPro" id="IPR050364">
    <property type="entry name" value="Cytochrome_P450_fung"/>
</dbReference>
<dbReference type="SUPFAM" id="SSF48264">
    <property type="entry name" value="Cytochrome P450"/>
    <property type="match status" value="1"/>
</dbReference>
<dbReference type="GO" id="GO:0005506">
    <property type="term" value="F:iron ion binding"/>
    <property type="evidence" value="ECO:0007669"/>
    <property type="project" value="InterPro"/>
</dbReference>
<dbReference type="EMBL" id="JABAYA010000056">
    <property type="protein sequence ID" value="KAF7727436.1"/>
    <property type="molecule type" value="Genomic_DNA"/>
</dbReference>
<name>A0A8H7EPQ7_9FUNG</name>
<evidence type="ECO:0000256" key="1">
    <source>
        <dbReference type="ARBA" id="ARBA00022723"/>
    </source>
</evidence>
<dbReference type="Pfam" id="PF00067">
    <property type="entry name" value="p450"/>
    <property type="match status" value="1"/>
</dbReference>
<dbReference type="PRINTS" id="PR00385">
    <property type="entry name" value="P450"/>
</dbReference>
<evidence type="ECO:0000256" key="3">
    <source>
        <dbReference type="ARBA" id="ARBA00023004"/>
    </source>
</evidence>
<evidence type="ECO:0000256" key="4">
    <source>
        <dbReference type="PIRSR" id="PIRSR602401-1"/>
    </source>
</evidence>
<dbReference type="GO" id="GO:0020037">
    <property type="term" value="F:heme binding"/>
    <property type="evidence" value="ECO:0007669"/>
    <property type="project" value="InterPro"/>
</dbReference>
<evidence type="ECO:0000313" key="6">
    <source>
        <dbReference type="EMBL" id="KAF7727436.1"/>
    </source>
</evidence>
<dbReference type="AlphaFoldDB" id="A0A8H7EPQ7"/>
<dbReference type="InterPro" id="IPR036396">
    <property type="entry name" value="Cyt_P450_sf"/>
</dbReference>
<dbReference type="GO" id="GO:0004497">
    <property type="term" value="F:monooxygenase activity"/>
    <property type="evidence" value="ECO:0007669"/>
    <property type="project" value="UniProtKB-KW"/>
</dbReference>
<evidence type="ECO:0000256" key="5">
    <source>
        <dbReference type="RuleBase" id="RU000461"/>
    </source>
</evidence>
<dbReference type="PROSITE" id="PS00086">
    <property type="entry name" value="CYTOCHROME_P450"/>
    <property type="match status" value="1"/>
</dbReference>
<comment type="cofactor">
    <cofactor evidence="4">
        <name>heme</name>
        <dbReference type="ChEBI" id="CHEBI:30413"/>
    </cofactor>
</comment>
<sequence>MGVQTWIIISDPEIAQDIFSARGSITSMRPYNTFCHEFYSKSGRGIAFGNPGKKWRKTRSAVHSIMTSKAIENFIPQIEYEAKSIVEQMISATETKQSIDPRHYLQLMSLNIILMVMVNRRAKSLEDPIAIETMYFIDDLFRETGATTDVSAFFPIMSIVDRFTGIRKYYEEIIATKRDPYIQRLIQQGLSCDKDCLVKALYSRKEEYGLDDTDLLVAFGDILIGATDTTATALTWSLAILSHHADVQKKIADEIDAFTKQYGRAPNINDRSAFPYTICVIKECLRTRSVGAFGVPHATSEDFEYKGYYIPKGATLLANLMELNRSPSRFDNPHAFYPERYANDNKSMSASAAGPVQERDHYTFGWGRRICPGINLAEAEIFMLFAQLFGNCTVEPDVDPQGQPIYPDIKSTVHSGLMAFPKSYNYNLHKPTYRALAD</sequence>
<comment type="caution">
    <text evidence="6">The sequence shown here is derived from an EMBL/GenBank/DDBJ whole genome shotgun (WGS) entry which is preliminary data.</text>
</comment>
<dbReference type="PANTHER" id="PTHR46300:SF11">
    <property type="entry name" value="OXIDOREDUCTASE, PUTATIVE-RELATED"/>
    <property type="match status" value="1"/>
</dbReference>